<dbReference type="EMBL" id="KN831778">
    <property type="protein sequence ID" value="KIM42484.1"/>
    <property type="molecule type" value="Genomic_DNA"/>
</dbReference>
<keyword evidence="1" id="KW-1133">Transmembrane helix</keyword>
<reference evidence="3" key="2">
    <citation type="submission" date="2015-01" db="EMBL/GenBank/DDBJ databases">
        <title>Evolutionary Origins and Diversification of the Mycorrhizal Mutualists.</title>
        <authorList>
            <consortium name="DOE Joint Genome Institute"/>
            <consortium name="Mycorrhizal Genomics Consortium"/>
            <person name="Kohler A."/>
            <person name="Kuo A."/>
            <person name="Nagy L.G."/>
            <person name="Floudas D."/>
            <person name="Copeland A."/>
            <person name="Barry K.W."/>
            <person name="Cichocki N."/>
            <person name="Veneault-Fourrey C."/>
            <person name="LaButti K."/>
            <person name="Lindquist E.A."/>
            <person name="Lipzen A."/>
            <person name="Lundell T."/>
            <person name="Morin E."/>
            <person name="Murat C."/>
            <person name="Riley R."/>
            <person name="Ohm R."/>
            <person name="Sun H."/>
            <person name="Tunlid A."/>
            <person name="Henrissat B."/>
            <person name="Grigoriev I.V."/>
            <person name="Hibbett D.S."/>
            <person name="Martin F."/>
        </authorList>
    </citation>
    <scope>NUCLEOTIDE SEQUENCE [LARGE SCALE GENOMIC DNA]</scope>
    <source>
        <strain evidence="3">h7</strain>
    </source>
</reference>
<gene>
    <name evidence="2" type="ORF">M413DRAFT_70744</name>
</gene>
<keyword evidence="1" id="KW-0472">Membrane</keyword>
<organism evidence="2 3">
    <name type="scientific">Hebeloma cylindrosporum</name>
    <dbReference type="NCBI Taxonomy" id="76867"/>
    <lineage>
        <taxon>Eukaryota</taxon>
        <taxon>Fungi</taxon>
        <taxon>Dikarya</taxon>
        <taxon>Basidiomycota</taxon>
        <taxon>Agaricomycotina</taxon>
        <taxon>Agaricomycetes</taxon>
        <taxon>Agaricomycetidae</taxon>
        <taxon>Agaricales</taxon>
        <taxon>Agaricineae</taxon>
        <taxon>Hymenogastraceae</taxon>
        <taxon>Hebeloma</taxon>
    </lineage>
</organism>
<dbReference type="Proteomes" id="UP000053424">
    <property type="component" value="Unassembled WGS sequence"/>
</dbReference>
<dbReference type="AlphaFoldDB" id="A0A0C3CE44"/>
<keyword evidence="1" id="KW-0812">Transmembrane</keyword>
<evidence type="ECO:0000313" key="3">
    <source>
        <dbReference type="Proteomes" id="UP000053424"/>
    </source>
</evidence>
<keyword evidence="3" id="KW-1185">Reference proteome</keyword>
<dbReference type="PANTHER" id="PTHR40465">
    <property type="entry name" value="CHROMOSOME 1, WHOLE GENOME SHOTGUN SEQUENCE"/>
    <property type="match status" value="1"/>
</dbReference>
<feature type="transmembrane region" description="Helical" evidence="1">
    <location>
        <begin position="6"/>
        <end position="31"/>
    </location>
</feature>
<evidence type="ECO:0000256" key="1">
    <source>
        <dbReference type="SAM" id="Phobius"/>
    </source>
</evidence>
<dbReference type="OrthoDB" id="2535105at2759"/>
<feature type="transmembrane region" description="Helical" evidence="1">
    <location>
        <begin position="152"/>
        <end position="177"/>
    </location>
</feature>
<dbReference type="PANTHER" id="PTHR40465:SF1">
    <property type="entry name" value="DUF6534 DOMAIN-CONTAINING PROTEIN"/>
    <property type="match status" value="1"/>
</dbReference>
<evidence type="ECO:0000313" key="2">
    <source>
        <dbReference type="EMBL" id="KIM42484.1"/>
    </source>
</evidence>
<feature type="transmembrane region" description="Helical" evidence="1">
    <location>
        <begin position="83"/>
        <end position="103"/>
    </location>
</feature>
<sequence>MNTLQFGVLEIGSFVGVFLFGVMFLQTFNYYNMYPEDGWVHKALVCVRIAEVAHTVAINYQIYRTTIVYYGKVELLLGSSALAAVPISGGFITLLVQIFFALRLTKFLPRPYNKIGALCVAVSTVRFGGAIYLTVITVASSTMAEYLHKGSWIISATFTLSAAVDVTIASSMLYYLAQQRQSEMHRWVQILYSRP</sequence>
<reference evidence="2 3" key="1">
    <citation type="submission" date="2014-04" db="EMBL/GenBank/DDBJ databases">
        <authorList>
            <consortium name="DOE Joint Genome Institute"/>
            <person name="Kuo A."/>
            <person name="Gay G."/>
            <person name="Dore J."/>
            <person name="Kohler A."/>
            <person name="Nagy L.G."/>
            <person name="Floudas D."/>
            <person name="Copeland A."/>
            <person name="Barry K.W."/>
            <person name="Cichocki N."/>
            <person name="Veneault-Fourrey C."/>
            <person name="LaButti K."/>
            <person name="Lindquist E.A."/>
            <person name="Lipzen A."/>
            <person name="Lundell T."/>
            <person name="Morin E."/>
            <person name="Murat C."/>
            <person name="Sun H."/>
            <person name="Tunlid A."/>
            <person name="Henrissat B."/>
            <person name="Grigoriev I.V."/>
            <person name="Hibbett D.S."/>
            <person name="Martin F."/>
            <person name="Nordberg H.P."/>
            <person name="Cantor M.N."/>
            <person name="Hua S.X."/>
        </authorList>
    </citation>
    <scope>NUCLEOTIDE SEQUENCE [LARGE SCALE GENOMIC DNA]</scope>
    <source>
        <strain evidence="3">h7</strain>
    </source>
</reference>
<proteinExistence type="predicted"/>
<accession>A0A0C3CE44</accession>
<dbReference type="HOGENOM" id="CLU_046025_16_0_1"/>
<feature type="transmembrane region" description="Helical" evidence="1">
    <location>
        <begin position="115"/>
        <end position="140"/>
    </location>
</feature>
<protein>
    <submittedName>
        <fullName evidence="2">Uncharacterized protein</fullName>
    </submittedName>
</protein>
<name>A0A0C3CE44_HEBCY</name>